<keyword evidence="2" id="KW-1185">Reference proteome</keyword>
<gene>
    <name evidence="1" type="ORF">Q5H92_26000</name>
</gene>
<name>A0ABT9AIZ2_9BACT</name>
<proteinExistence type="predicted"/>
<evidence type="ECO:0000313" key="1">
    <source>
        <dbReference type="EMBL" id="MDO7849840.1"/>
    </source>
</evidence>
<dbReference type="RefSeq" id="WP_305014502.1">
    <property type="nucleotide sequence ID" value="NZ_JAUQSX010000023.1"/>
</dbReference>
<evidence type="ECO:0000313" key="2">
    <source>
        <dbReference type="Proteomes" id="UP001167796"/>
    </source>
</evidence>
<accession>A0ABT9AIZ2</accession>
<organism evidence="1 2">
    <name type="scientific">Hymenobacter mellowenesis</name>
    <dbReference type="NCBI Taxonomy" id="3063995"/>
    <lineage>
        <taxon>Bacteria</taxon>
        <taxon>Pseudomonadati</taxon>
        <taxon>Bacteroidota</taxon>
        <taxon>Cytophagia</taxon>
        <taxon>Cytophagales</taxon>
        <taxon>Hymenobacteraceae</taxon>
        <taxon>Hymenobacter</taxon>
    </lineage>
</organism>
<comment type="caution">
    <text evidence="1">The sequence shown here is derived from an EMBL/GenBank/DDBJ whole genome shotgun (WGS) entry which is preliminary data.</text>
</comment>
<protein>
    <submittedName>
        <fullName evidence="1">Uncharacterized protein</fullName>
    </submittedName>
</protein>
<reference evidence="1" key="1">
    <citation type="submission" date="2023-07" db="EMBL/GenBank/DDBJ databases">
        <authorList>
            <person name="Kim M.K."/>
        </authorList>
    </citation>
    <scope>NUCLEOTIDE SEQUENCE</scope>
    <source>
        <strain evidence="1">M29</strain>
    </source>
</reference>
<dbReference type="EMBL" id="JAUQSX010000023">
    <property type="protein sequence ID" value="MDO7849840.1"/>
    <property type="molecule type" value="Genomic_DNA"/>
</dbReference>
<dbReference type="Proteomes" id="UP001167796">
    <property type="component" value="Unassembled WGS sequence"/>
</dbReference>
<sequence length="403" mass="43682">MNDKYSLAKCAQYGRRLAARLCDQYFTAASTPPLDGAAVLKFTPVRQLNLLVVRQLLGQWQAETARLRSPYFDFEAAPVQAALTQFMNVLSRHISLGRAAYEPLLAQAAADTLGLVADPADSFQRLLLGTTEHPTLAGLRESLRYIDVDKPFYAGFLDSLPDSKDLSRDFLTHRFELYHAANYKAHQPMQRLVAELSALLPLTTADLLEDGPVSVANATPAPPAPVAVPTQAAPAVAAPPVASAAPPVPEPTVIAPPTFVAAPAPAPRQPPVPAAPAPARPLPNTDAVSVPLHEKLRAGQPNAAPLAETLRANATMPSLAERPGPKVETLREAISINQRFSFINELFNGENMDYHAAIQHLDSLPSAEAARAYITGDLSQRYDWSRKEEHVNKLLKLIERKFA</sequence>